<evidence type="ECO:0000313" key="2">
    <source>
        <dbReference type="EMBL" id="RXJ55394.1"/>
    </source>
</evidence>
<evidence type="ECO:0000313" key="3">
    <source>
        <dbReference type="Proteomes" id="UP000290657"/>
    </source>
</evidence>
<name>A0A4Q0XPT5_9BACT</name>
<keyword evidence="1" id="KW-0812">Transmembrane</keyword>
<dbReference type="OrthoDB" id="6638088at2"/>
<dbReference type="EMBL" id="PDKN01000007">
    <property type="protein sequence ID" value="RXJ55394.1"/>
    <property type="molecule type" value="Genomic_DNA"/>
</dbReference>
<accession>A0A4Q0XPT5</accession>
<reference evidence="2 3" key="1">
    <citation type="submission" date="2017-10" db="EMBL/GenBank/DDBJ databases">
        <title>Genomics of the genus Arcobacter.</title>
        <authorList>
            <person name="Perez-Cataluna A."/>
            <person name="Figueras M.J."/>
        </authorList>
    </citation>
    <scope>NUCLEOTIDE SEQUENCE [LARGE SCALE GENOMIC DNA]</scope>
    <source>
        <strain evidence="2 3">CECT 8987</strain>
    </source>
</reference>
<evidence type="ECO:0000256" key="1">
    <source>
        <dbReference type="SAM" id="Phobius"/>
    </source>
</evidence>
<dbReference type="AlphaFoldDB" id="A0A4Q0XPT5"/>
<keyword evidence="1" id="KW-1133">Transmembrane helix</keyword>
<dbReference type="Proteomes" id="UP000290657">
    <property type="component" value="Unassembled WGS sequence"/>
</dbReference>
<sequence>MDNKFKTYMNQRGWFVLFDDFEPPFYWLNELKYKLIGIFVSLLAFPIVLLCLLYLFFETKLRFSKKCRMLFGTHFIITLKLFAKELESTHDVTYFTFKDNGHVVPDLDVKTIENIAPSFISRRFPLLLGRYFAFLWAIRNFDILHLYFDGGFLNRTIFWRFEPIIYQIFKKKLIMYSFGEDRTDFIRTHNLFHKVGLMGFNKTYFANDFIKIKRNYWWSKYANYVIGNTDYLIYLPKLDVLTFNMHILPYEQLVNKKINEKIKIVHFANHGIRKGSHIIEKALKTVCEETDLIEYEMIYNVSRDEVLEKMNTSHIVIEQVSNGFPSFTTFEALAKGNVVLTMIDESLMSLYQFLIPEYYEDFFQQPYVINTNMNNLKEDILKVINNKQTLEETLKATHEYAYRRINDNIEAYRAIINKVINKD</sequence>
<protein>
    <recommendedName>
        <fullName evidence="4">Glycosyl transferase family 1 domain-containing protein</fullName>
    </recommendedName>
</protein>
<evidence type="ECO:0008006" key="4">
    <source>
        <dbReference type="Google" id="ProtNLM"/>
    </source>
</evidence>
<dbReference type="RefSeq" id="WP_128996678.1">
    <property type="nucleotide sequence ID" value="NZ_PDKN01000007.1"/>
</dbReference>
<organism evidence="2 3">
    <name type="scientific">Candidatus Marinarcus aquaticus</name>
    <dbReference type="NCBI Taxonomy" id="2044504"/>
    <lineage>
        <taxon>Bacteria</taxon>
        <taxon>Pseudomonadati</taxon>
        <taxon>Campylobacterota</taxon>
        <taxon>Epsilonproteobacteria</taxon>
        <taxon>Campylobacterales</taxon>
        <taxon>Arcobacteraceae</taxon>
        <taxon>Candidatus Marinarcus</taxon>
    </lineage>
</organism>
<feature type="transmembrane region" description="Helical" evidence="1">
    <location>
        <begin position="35"/>
        <end position="57"/>
    </location>
</feature>
<keyword evidence="3" id="KW-1185">Reference proteome</keyword>
<comment type="caution">
    <text evidence="2">The sequence shown here is derived from an EMBL/GenBank/DDBJ whole genome shotgun (WGS) entry which is preliminary data.</text>
</comment>
<keyword evidence="1" id="KW-0472">Membrane</keyword>
<proteinExistence type="predicted"/>
<gene>
    <name evidence="2" type="ORF">CRV04_09825</name>
</gene>